<organism evidence="2 3">
    <name type="scientific">Boletus reticuloceps</name>
    <dbReference type="NCBI Taxonomy" id="495285"/>
    <lineage>
        <taxon>Eukaryota</taxon>
        <taxon>Fungi</taxon>
        <taxon>Dikarya</taxon>
        <taxon>Basidiomycota</taxon>
        <taxon>Agaricomycotina</taxon>
        <taxon>Agaricomycetes</taxon>
        <taxon>Agaricomycetidae</taxon>
        <taxon>Boletales</taxon>
        <taxon>Boletineae</taxon>
        <taxon>Boletaceae</taxon>
        <taxon>Boletoideae</taxon>
        <taxon>Boletus</taxon>
    </lineage>
</organism>
<gene>
    <name evidence="2" type="ORF">JVT61DRAFT_8295</name>
</gene>
<dbReference type="Proteomes" id="UP000683000">
    <property type="component" value="Unassembled WGS sequence"/>
</dbReference>
<comment type="caution">
    <text evidence="2">The sequence shown here is derived from an EMBL/GenBank/DDBJ whole genome shotgun (WGS) entry which is preliminary data.</text>
</comment>
<keyword evidence="1" id="KW-0812">Transmembrane</keyword>
<keyword evidence="1" id="KW-1133">Transmembrane helix</keyword>
<evidence type="ECO:0000313" key="2">
    <source>
        <dbReference type="EMBL" id="KAG6380204.1"/>
    </source>
</evidence>
<proteinExistence type="predicted"/>
<reference evidence="2" key="1">
    <citation type="submission" date="2021-03" db="EMBL/GenBank/DDBJ databases">
        <title>Evolutionary innovations through gain and loss of genes in the ectomycorrhizal Boletales.</title>
        <authorList>
            <person name="Wu G."/>
            <person name="Miyauchi S."/>
            <person name="Morin E."/>
            <person name="Yang Z.-L."/>
            <person name="Xu J."/>
            <person name="Martin F.M."/>
        </authorList>
    </citation>
    <scope>NUCLEOTIDE SEQUENCE</scope>
    <source>
        <strain evidence="2">BR01</strain>
    </source>
</reference>
<accession>A0A8I2YYC8</accession>
<dbReference type="EMBL" id="JAGFBS010000003">
    <property type="protein sequence ID" value="KAG6380204.1"/>
    <property type="molecule type" value="Genomic_DNA"/>
</dbReference>
<name>A0A8I2YYC8_9AGAM</name>
<sequence length="136" mass="15662">MATKRSSGFDFKDRNPFVDQNPFIESKAASDYMHLGASIGMSLHRNKSERDRLQGIQQRWINGSTPKGPQKPTTLGQKFDLWMINEGGKRLFFFSWIFFHCLVIAFGFMNYQLSDDLTSARATFGITYGQYSPRIF</sequence>
<keyword evidence="1" id="KW-0472">Membrane</keyword>
<dbReference type="OrthoDB" id="167398at2759"/>
<dbReference type="AlphaFoldDB" id="A0A8I2YYC8"/>
<feature type="transmembrane region" description="Helical" evidence="1">
    <location>
        <begin position="91"/>
        <end position="111"/>
    </location>
</feature>
<protein>
    <submittedName>
        <fullName evidence="2">Uncharacterized protein</fullName>
    </submittedName>
</protein>
<evidence type="ECO:0000313" key="3">
    <source>
        <dbReference type="Proteomes" id="UP000683000"/>
    </source>
</evidence>
<evidence type="ECO:0000256" key="1">
    <source>
        <dbReference type="SAM" id="Phobius"/>
    </source>
</evidence>
<keyword evidence="3" id="KW-1185">Reference proteome</keyword>